<organism evidence="4 5">
    <name type="scientific">Colwellia echini</name>
    <dbReference type="NCBI Taxonomy" id="1982103"/>
    <lineage>
        <taxon>Bacteria</taxon>
        <taxon>Pseudomonadati</taxon>
        <taxon>Pseudomonadota</taxon>
        <taxon>Gammaproteobacteria</taxon>
        <taxon>Alteromonadales</taxon>
        <taxon>Colwelliaceae</taxon>
        <taxon>Colwellia</taxon>
    </lineage>
</organism>
<evidence type="ECO:0000256" key="2">
    <source>
        <dbReference type="SAM" id="Phobius"/>
    </source>
</evidence>
<evidence type="ECO:0000313" key="4">
    <source>
        <dbReference type="EMBL" id="TYK65238.1"/>
    </source>
</evidence>
<evidence type="ECO:0000313" key="5">
    <source>
        <dbReference type="Proteomes" id="UP000815846"/>
    </source>
</evidence>
<gene>
    <name evidence="4" type="ORF">CWS31_011295</name>
</gene>
<keyword evidence="5" id="KW-1185">Reference proteome</keyword>
<dbReference type="EMBL" id="PJAI02000012">
    <property type="protein sequence ID" value="TYK65238.1"/>
    <property type="molecule type" value="Genomic_DNA"/>
</dbReference>
<evidence type="ECO:0000259" key="3">
    <source>
        <dbReference type="PROSITE" id="PS50006"/>
    </source>
</evidence>
<feature type="transmembrane region" description="Helical" evidence="2">
    <location>
        <begin position="268"/>
        <end position="290"/>
    </location>
</feature>
<proteinExistence type="predicted"/>
<name>A0ABY3MVJ9_9GAMM</name>
<feature type="transmembrane region" description="Helical" evidence="2">
    <location>
        <begin position="236"/>
        <end position="256"/>
    </location>
</feature>
<keyword evidence="2" id="KW-1133">Transmembrane helix</keyword>
<keyword evidence="2" id="KW-0812">Transmembrane</keyword>
<accession>A0ABY3MVJ9</accession>
<evidence type="ECO:0000256" key="1">
    <source>
        <dbReference type="SAM" id="MobiDB-lite"/>
    </source>
</evidence>
<comment type="caution">
    <text evidence="4">The sequence shown here is derived from an EMBL/GenBank/DDBJ whole genome shotgun (WGS) entry which is preliminary data.</text>
</comment>
<reference evidence="4 5" key="1">
    <citation type="submission" date="2019-08" db="EMBL/GenBank/DDBJ databases">
        <title>Microbe sample from Colwellia echini.</title>
        <authorList>
            <person name="Christiansen L."/>
            <person name="Pathiraja D."/>
            <person name="Schultz-Johansen M."/>
            <person name="Choi I.-G."/>
            <person name="Stougaard P."/>
        </authorList>
    </citation>
    <scope>NUCLEOTIDE SEQUENCE [LARGE SCALE GENOMIC DNA]</scope>
    <source>
        <strain evidence="4 5">A3</strain>
    </source>
</reference>
<feature type="transmembrane region" description="Helical" evidence="2">
    <location>
        <begin position="302"/>
        <end position="321"/>
    </location>
</feature>
<keyword evidence="2" id="KW-0472">Membrane</keyword>
<feature type="transmembrane region" description="Helical" evidence="2">
    <location>
        <begin position="175"/>
        <end position="193"/>
    </location>
</feature>
<feature type="domain" description="FHA" evidence="3">
    <location>
        <begin position="62"/>
        <end position="111"/>
    </location>
</feature>
<dbReference type="Pfam" id="PF00498">
    <property type="entry name" value="FHA"/>
    <property type="match status" value="1"/>
</dbReference>
<dbReference type="PROSITE" id="PS50006">
    <property type="entry name" value="FHA_DOMAIN"/>
    <property type="match status" value="1"/>
</dbReference>
<feature type="transmembrane region" description="Helical" evidence="2">
    <location>
        <begin position="205"/>
        <end position="229"/>
    </location>
</feature>
<dbReference type="CDD" id="cd00060">
    <property type="entry name" value="FHA"/>
    <property type="match status" value="1"/>
</dbReference>
<feature type="region of interest" description="Disordered" evidence="1">
    <location>
        <begin position="105"/>
        <end position="128"/>
    </location>
</feature>
<dbReference type="InterPro" id="IPR000253">
    <property type="entry name" value="FHA_dom"/>
</dbReference>
<dbReference type="RefSeq" id="WP_101345664.1">
    <property type="nucleotide sequence ID" value="NZ_PJAI02000012.1"/>
</dbReference>
<dbReference type="InterPro" id="IPR008984">
    <property type="entry name" value="SMAD_FHA_dom_sf"/>
</dbReference>
<sequence>MEINNRVNRDNSISFEDIDKRSNKTNDTTFVDSNRINDEIIIEEISRNHKLLHRHRIKQNNINIGRDYHNDIILSDPYICPKHISLRYSQGAWLLSDNDSINGTKLENSNDKKRKNKREVKRNLSQESHQQIIHDGDIITLGKSQLRVVFKDHHVADTVAFSPFEHIIDIIRNPLAVFLSIALFMLIAAYNTYLNQPSETNISQLFVGAFSKSILFALWPICIALISHLTKNEPRILAQLGISFTFYILIWIVNLIEEVIIFNTASNPVMDIASTLLAVSMAFSLFWLNCYIGYHLSAKRRISVALCITILLFGGSYLLQYSKKPEFDPMPRYDATIMAPSYLLAPSNNVADFIEESKNLFTQASEAAQSED</sequence>
<dbReference type="Proteomes" id="UP000815846">
    <property type="component" value="Unassembled WGS sequence"/>
</dbReference>
<dbReference type="Gene3D" id="2.60.200.20">
    <property type="match status" value="1"/>
</dbReference>
<dbReference type="SUPFAM" id="SSF49879">
    <property type="entry name" value="SMAD/FHA domain"/>
    <property type="match status" value="1"/>
</dbReference>
<protein>
    <submittedName>
        <fullName evidence="4">FHA domain-containing protein</fullName>
    </submittedName>
</protein>